<organism evidence="5 6">
    <name type="scientific">Leptotrombidium deliense</name>
    <dbReference type="NCBI Taxonomy" id="299467"/>
    <lineage>
        <taxon>Eukaryota</taxon>
        <taxon>Metazoa</taxon>
        <taxon>Ecdysozoa</taxon>
        <taxon>Arthropoda</taxon>
        <taxon>Chelicerata</taxon>
        <taxon>Arachnida</taxon>
        <taxon>Acari</taxon>
        <taxon>Acariformes</taxon>
        <taxon>Trombidiformes</taxon>
        <taxon>Prostigmata</taxon>
        <taxon>Anystina</taxon>
        <taxon>Parasitengona</taxon>
        <taxon>Trombiculoidea</taxon>
        <taxon>Trombiculidae</taxon>
        <taxon>Leptotrombidium</taxon>
    </lineage>
</organism>
<feature type="domain" description="Piezo TM1-24" evidence="4">
    <location>
        <begin position="82"/>
        <end position="333"/>
    </location>
</feature>
<evidence type="ECO:0000313" key="5">
    <source>
        <dbReference type="EMBL" id="RWS27983.1"/>
    </source>
</evidence>
<dbReference type="Pfam" id="PF24871">
    <property type="entry name" value="Piezo_TM1-24"/>
    <property type="match status" value="1"/>
</dbReference>
<keyword evidence="2" id="KW-0472">Membrane</keyword>
<feature type="compositionally biased region" description="Low complexity" evidence="1">
    <location>
        <begin position="1185"/>
        <end position="1197"/>
    </location>
</feature>
<evidence type="ECO:0000256" key="2">
    <source>
        <dbReference type="SAM" id="Phobius"/>
    </source>
</evidence>
<evidence type="ECO:0000313" key="6">
    <source>
        <dbReference type="Proteomes" id="UP000288716"/>
    </source>
</evidence>
<dbReference type="PANTHER" id="PTHR47049:SF2">
    <property type="entry name" value="PIEZO-TYPE MECHANOSENSITIVE ION CHANNEL HOMOLOG"/>
    <property type="match status" value="1"/>
</dbReference>
<feature type="region of interest" description="Disordered" evidence="1">
    <location>
        <begin position="1184"/>
        <end position="1203"/>
    </location>
</feature>
<feature type="transmembrane region" description="Helical" evidence="2">
    <location>
        <begin position="311"/>
        <end position="332"/>
    </location>
</feature>
<keyword evidence="2" id="KW-0812">Transmembrane</keyword>
<dbReference type="InterPro" id="IPR027272">
    <property type="entry name" value="Piezo"/>
</dbReference>
<feature type="transmembrane region" description="Helical" evidence="2">
    <location>
        <begin position="347"/>
        <end position="370"/>
    </location>
</feature>
<dbReference type="VEuPathDB" id="VectorBase:LDEU004057"/>
<dbReference type="GO" id="GO:0008381">
    <property type="term" value="F:mechanosensitive monoatomic ion channel activity"/>
    <property type="evidence" value="ECO:0007669"/>
    <property type="project" value="InterPro"/>
</dbReference>
<evidence type="ECO:0000259" key="4">
    <source>
        <dbReference type="Pfam" id="PF24871"/>
    </source>
</evidence>
<feature type="region of interest" description="Disordered" evidence="1">
    <location>
        <begin position="1255"/>
        <end position="1276"/>
    </location>
</feature>
<proteinExistence type="predicted"/>
<evidence type="ECO:0000259" key="3">
    <source>
        <dbReference type="Pfam" id="PF15917"/>
    </source>
</evidence>
<feature type="region of interest" description="Disordered" evidence="1">
    <location>
        <begin position="1325"/>
        <end position="1345"/>
    </location>
</feature>
<feature type="transmembrane region" description="Helical" evidence="2">
    <location>
        <begin position="150"/>
        <end position="169"/>
    </location>
</feature>
<feature type="transmembrane region" description="Helical" evidence="2">
    <location>
        <begin position="692"/>
        <end position="710"/>
    </location>
</feature>
<reference evidence="5 6" key="1">
    <citation type="journal article" date="2018" name="Gigascience">
        <title>Genomes of trombidid mites reveal novel predicted allergens and laterally-transferred genes associated with secondary metabolism.</title>
        <authorList>
            <person name="Dong X."/>
            <person name="Chaisiri K."/>
            <person name="Xia D."/>
            <person name="Armstrong S.D."/>
            <person name="Fang Y."/>
            <person name="Donnelly M.J."/>
            <person name="Kadowaki T."/>
            <person name="McGarry J.W."/>
            <person name="Darby A.C."/>
            <person name="Makepeace B.L."/>
        </authorList>
    </citation>
    <scope>NUCLEOTIDE SEQUENCE [LARGE SCALE GENOMIC DNA]</scope>
    <source>
        <strain evidence="5">UoL-UT</strain>
    </source>
</reference>
<keyword evidence="6" id="KW-1185">Reference proteome</keyword>
<comment type="caution">
    <text evidence="5">The sequence shown here is derived from an EMBL/GenBank/DDBJ whole genome shotgun (WGS) entry which is preliminary data.</text>
</comment>
<feature type="region of interest" description="Disordered" evidence="1">
    <location>
        <begin position="430"/>
        <end position="461"/>
    </location>
</feature>
<dbReference type="Proteomes" id="UP000288716">
    <property type="component" value="Unassembled WGS sequence"/>
</dbReference>
<dbReference type="PANTHER" id="PTHR47049">
    <property type="entry name" value="PIEZO-TYPE MECHANOSENSITIVE ION CHANNEL HOMOLOG"/>
    <property type="match status" value="1"/>
</dbReference>
<dbReference type="GO" id="GO:0016020">
    <property type="term" value="C:membrane"/>
    <property type="evidence" value="ECO:0007669"/>
    <property type="project" value="InterPro"/>
</dbReference>
<dbReference type="STRING" id="299467.A0A443SKG4"/>
<accession>A0A443SKG4</accession>
<gene>
    <name evidence="5" type="ORF">B4U80_09420</name>
</gene>
<feature type="transmembrane region" description="Helical" evidence="2">
    <location>
        <begin position="552"/>
        <end position="571"/>
    </location>
</feature>
<feature type="non-terminal residue" evidence="5">
    <location>
        <position position="1418"/>
    </location>
</feature>
<feature type="transmembrane region" description="Helical" evidence="2">
    <location>
        <begin position="838"/>
        <end position="856"/>
    </location>
</feature>
<feature type="transmembrane region" description="Helical" evidence="2">
    <location>
        <begin position="516"/>
        <end position="546"/>
    </location>
</feature>
<feature type="domain" description="Piezo TM25-28" evidence="3">
    <location>
        <begin position="794"/>
        <end position="1025"/>
    </location>
</feature>
<feature type="transmembrane region" description="Helical" evidence="2">
    <location>
        <begin position="583"/>
        <end position="603"/>
    </location>
</feature>
<feature type="transmembrane region" description="Helical" evidence="2">
    <location>
        <begin position="749"/>
        <end position="768"/>
    </location>
</feature>
<feature type="transmembrane region" description="Helical" evidence="2">
    <location>
        <begin position="654"/>
        <end position="680"/>
    </location>
</feature>
<evidence type="ECO:0000256" key="1">
    <source>
        <dbReference type="SAM" id="MobiDB-lite"/>
    </source>
</evidence>
<feature type="transmembrane region" description="Helical" evidence="2">
    <location>
        <begin position="119"/>
        <end position="138"/>
    </location>
</feature>
<protein>
    <submittedName>
        <fullName evidence="5">Piezo-type mechanosensitive ion channel component-like protein</fullName>
    </submittedName>
</protein>
<feature type="transmembrane region" description="Helical" evidence="2">
    <location>
        <begin position="199"/>
        <end position="217"/>
    </location>
</feature>
<dbReference type="InterPro" id="IPR031805">
    <property type="entry name" value="Piezo_TM25-28"/>
</dbReference>
<dbReference type="OrthoDB" id="303066at2759"/>
<sequence length="1418" mass="160474">MPLQQYAPICYDTTPLLSTQKKSYQTLKQRRSLNLDRSGLDVDSNGSVIWKNDPLDVSSVGSPAVAGMATTSRVDSPVTPGGKTEKSNRLAPVIYIVNLLKKSSYAGTLIVMMTWSITYHSWLTFVLLLWSCLIWMIPNSRRACLRSSPALVTYAILLIFGQYIFSLTLNENELPQKPDGVNLNEIGLKKYYQYSYKPLIVKILYTLMFWITLRQYIEEKQRDERERRQNFSTSFNASQTASVGAPRVSIPRHMSLATTMLPANFSPSFLWISNEVQAMLVKYWIWIVACMLMVMSLSGQKVVLIRIVYMFLFLSFVLMFQHTITEVMFSFYRQRDIGLEVYDQDPLILFTQLFTPTFFLIITIIQVHFLHKDFMEFSKYEDQSVTPVMSDETRLTPSALTNSSLAHNLDEKQRDEVALDLDKDVATTSSISELDSSKEQSLKSPVHQHDNSSTFVTPEHQVPETKDKGNVHISDVKMVASELKSKALSIWESVKPALYSFYEVFWRFLEIHVMKVVFLCAMIAAVSEVTVANFIFVALIVLGLPFQRFEQIISYAFGIWASILILAKMLFQLGIASDLHWDINCTNDLVMVLILTLNAVVIIRQRLHRYRHHEICPPPGIIFIKISRKDADKGIVDCLKYFANFAFYKFGIEITAIIMSFLIAYRMDIISLLLSLWLFVFGLTSRNFIAKMWPVFIGMLCILLPLQYLMSLGIPPGLCTEYPWVNLSLTLQNWLYLPSFQLHPLVNKLYFDFFVLLFASRQLLVFCIEKSNTHYEGGDNSEHGTTQFSRAKEAVKDYFTFKRTLIDSIKSILFSCFYWITLAVLFLTAIGYFNLFGLGYILGCFLFLWSGNEFYLKPVNSILRIWKCLIAYSIAVIFVKTILDLIGCLYILELTRSLCWVVHLLGITCSQTTSGAKFDKCYGDAAMSGQISDNSGLFRDCVCFAFLLIQKRIFGSHYFAYLAKEVKAQHVLASRGAELIHEIQAKEVAEQEEAEREVMEKIKMKVDKIRSRQQKEVGEKGQKIKTHYQGKICKDYGYDLSPCYSTAEATVLHTPETEHPLSSTLPSIFSPTPSLPTAASPSSAVSPAKCLGYVETFKVPLRQSDPLSSETTAPSISPCSSPLDDTCYSPTPCSPLPMRTKISKEPTSLQLSTEMRILSRPSFKIHQKPSRPVSAISSFHRKHSSSASVEASHGSSVRSGDYHMFEDPDAEEIDLERKPRKSLIPDPVGDELKKIANVRGLTAFCSKLVKGQISEDDDATKFSGETSEIGDSSRDSAIVSVDRDVPDSEVSAVTTYTSVPSSPPSHSQFVASTSHASALEESLDKHFHSDSGTKESAVAADSEQKPTETFLEKVKRYFLIAKLFSLSCIISATAKLNDVSRDYRYVSRRLAVEKRALKVLFEMEETEGVQYDENWKKE</sequence>
<dbReference type="Pfam" id="PF15917">
    <property type="entry name" value="Piezo_TM25-28"/>
    <property type="match status" value="1"/>
</dbReference>
<keyword evidence="2" id="KW-1133">Transmembrane helix</keyword>
<name>A0A443SKG4_9ACAR</name>
<feature type="transmembrane region" description="Helical" evidence="2">
    <location>
        <begin position="868"/>
        <end position="892"/>
    </location>
</feature>
<feature type="transmembrane region" description="Helical" evidence="2">
    <location>
        <begin position="812"/>
        <end position="832"/>
    </location>
</feature>
<dbReference type="EMBL" id="NCKV01001642">
    <property type="protein sequence ID" value="RWS27983.1"/>
    <property type="molecule type" value="Genomic_DNA"/>
</dbReference>
<dbReference type="InterPro" id="IPR056769">
    <property type="entry name" value="Piezo_TM1-24"/>
</dbReference>